<sequence length="382" mass="40595">MCRAFAPPSGDERFPWSAWEPTLASGLTVRMRRGTYYQRPVDGPSFGEVDADVGFPPERTTQQCSAGRMTATQQAKPHLFRSLHTVAGPFALANAWDVASARVIESAGAPAIATTSAGVAWSLGCPDGDALARDEALKTISRITAAVAVPVTADVEGGYGQDAADVAETITGVLAAGAVGVNIEDGTRPPGELATRPAVARRTADRAGADLFLNARIDTYLLGLGNPDTRLGETLSRAHRYVDAGADGIFVPGVTDTAPIAAPAKDISVPAERHGRPPRPDRRRGGRPRRGPRQPGLGRGAGRVRCRSPRGAGALRHRWLRLPRRGDPLPGTQRAALRAPVCRLMRWVAPARSPQAASGAARKPATPRRRSRATARRPRRWA</sequence>
<accession>A0A4D4JWR7</accession>
<feature type="compositionally biased region" description="Basic residues" evidence="1">
    <location>
        <begin position="365"/>
        <end position="382"/>
    </location>
</feature>
<proteinExistence type="predicted"/>
<dbReference type="Proteomes" id="UP000299290">
    <property type="component" value="Unassembled WGS sequence"/>
</dbReference>
<feature type="compositionally biased region" description="Basic and acidic residues" evidence="1">
    <location>
        <begin position="271"/>
        <end position="280"/>
    </location>
</feature>
<dbReference type="SUPFAM" id="SSF51621">
    <property type="entry name" value="Phosphoenolpyruvate/pyruvate domain"/>
    <property type="match status" value="1"/>
</dbReference>
<comment type="caution">
    <text evidence="2">The sequence shown here is derived from an EMBL/GenBank/DDBJ whole genome shotgun (WGS) entry which is preliminary data.</text>
</comment>
<feature type="region of interest" description="Disordered" evidence="1">
    <location>
        <begin position="350"/>
        <end position="382"/>
    </location>
</feature>
<dbReference type="EMBL" id="BJHV01000001">
    <property type="protein sequence ID" value="GDY41135.1"/>
    <property type="molecule type" value="Genomic_DNA"/>
</dbReference>
<name>A0A4D4JWR7_9ACTN</name>
<evidence type="ECO:0008006" key="4">
    <source>
        <dbReference type="Google" id="ProtNLM"/>
    </source>
</evidence>
<keyword evidence="3" id="KW-1185">Reference proteome</keyword>
<evidence type="ECO:0000256" key="1">
    <source>
        <dbReference type="SAM" id="MobiDB-lite"/>
    </source>
</evidence>
<evidence type="ECO:0000313" key="2">
    <source>
        <dbReference type="EMBL" id="GDY41135.1"/>
    </source>
</evidence>
<dbReference type="InterPro" id="IPR039556">
    <property type="entry name" value="ICL/PEPM"/>
</dbReference>
<dbReference type="AlphaFoldDB" id="A0A4D4JWR7"/>
<dbReference type="PANTHER" id="PTHR42905">
    <property type="entry name" value="PHOSPHOENOLPYRUVATE CARBOXYLASE"/>
    <property type="match status" value="1"/>
</dbReference>
<dbReference type="InterPro" id="IPR040442">
    <property type="entry name" value="Pyrv_kinase-like_dom_sf"/>
</dbReference>
<protein>
    <recommendedName>
        <fullName evidence="4">PEP phosphonomutase</fullName>
    </recommendedName>
</protein>
<dbReference type="Gene3D" id="3.20.20.60">
    <property type="entry name" value="Phosphoenolpyruvate-binding domains"/>
    <property type="match status" value="1"/>
</dbReference>
<dbReference type="InterPro" id="IPR015813">
    <property type="entry name" value="Pyrv/PenolPyrv_kinase-like_dom"/>
</dbReference>
<reference evidence="2 3" key="1">
    <citation type="journal article" date="2020" name="Int. J. Syst. Evol. Microbiol.">
        <title>Reclassification of Streptomyces castelarensis and Streptomyces sporoclivatus as later heterotypic synonyms of Streptomyces antimycoticus.</title>
        <authorList>
            <person name="Komaki H."/>
            <person name="Tamura T."/>
        </authorList>
    </citation>
    <scope>NUCLEOTIDE SEQUENCE [LARGE SCALE GENOMIC DNA]</scope>
    <source>
        <strain evidence="2 3">NBRC 12839</strain>
    </source>
</reference>
<dbReference type="PANTHER" id="PTHR42905:SF16">
    <property type="entry name" value="CARBOXYPHOSPHONOENOLPYRUVATE PHOSPHONOMUTASE-LIKE PROTEIN (AFU_ORTHOLOGUE AFUA_5G07230)"/>
    <property type="match status" value="1"/>
</dbReference>
<feature type="region of interest" description="Disordered" evidence="1">
    <location>
        <begin position="261"/>
        <end position="312"/>
    </location>
</feature>
<dbReference type="CDD" id="cd00377">
    <property type="entry name" value="ICL_PEPM"/>
    <property type="match status" value="1"/>
</dbReference>
<dbReference type="Pfam" id="PF13714">
    <property type="entry name" value="PEP_mutase"/>
    <property type="match status" value="1"/>
</dbReference>
<feature type="compositionally biased region" description="Basic residues" evidence="1">
    <location>
        <begin position="281"/>
        <end position="292"/>
    </location>
</feature>
<organism evidence="2 3">
    <name type="scientific">Streptomyces antimycoticus</name>
    <dbReference type="NCBI Taxonomy" id="68175"/>
    <lineage>
        <taxon>Bacteria</taxon>
        <taxon>Bacillati</taxon>
        <taxon>Actinomycetota</taxon>
        <taxon>Actinomycetes</taxon>
        <taxon>Kitasatosporales</taxon>
        <taxon>Streptomycetaceae</taxon>
        <taxon>Streptomyces</taxon>
        <taxon>Streptomyces violaceusniger group</taxon>
    </lineage>
</organism>
<evidence type="ECO:0000313" key="3">
    <source>
        <dbReference type="Proteomes" id="UP000299290"/>
    </source>
</evidence>
<dbReference type="GO" id="GO:0003824">
    <property type="term" value="F:catalytic activity"/>
    <property type="evidence" value="ECO:0007669"/>
    <property type="project" value="InterPro"/>
</dbReference>
<gene>
    <name evidence="2" type="ORF">SANT12839_020170</name>
</gene>